<dbReference type="EnsemblPlants" id="OMERI07G01890.1">
    <property type="protein sequence ID" value="OMERI07G01890.1"/>
    <property type="gene ID" value="OMERI07G01890"/>
</dbReference>
<name>A0A0E0E7H2_9ORYZ</name>
<evidence type="ECO:0000313" key="1">
    <source>
        <dbReference type="EnsemblPlants" id="OMERI07G01890.1"/>
    </source>
</evidence>
<dbReference type="AlphaFoldDB" id="A0A0E0E7H2"/>
<organism evidence="1">
    <name type="scientific">Oryza meridionalis</name>
    <dbReference type="NCBI Taxonomy" id="40149"/>
    <lineage>
        <taxon>Eukaryota</taxon>
        <taxon>Viridiplantae</taxon>
        <taxon>Streptophyta</taxon>
        <taxon>Embryophyta</taxon>
        <taxon>Tracheophyta</taxon>
        <taxon>Spermatophyta</taxon>
        <taxon>Magnoliopsida</taxon>
        <taxon>Liliopsida</taxon>
        <taxon>Poales</taxon>
        <taxon>Poaceae</taxon>
        <taxon>BOP clade</taxon>
        <taxon>Oryzoideae</taxon>
        <taxon>Oryzeae</taxon>
        <taxon>Oryzinae</taxon>
        <taxon>Oryza</taxon>
    </lineage>
</organism>
<dbReference type="Gramene" id="OMERI07G01890.1">
    <property type="protein sequence ID" value="OMERI07G01890.1"/>
    <property type="gene ID" value="OMERI07G01890"/>
</dbReference>
<evidence type="ECO:0000313" key="2">
    <source>
        <dbReference type="Proteomes" id="UP000008021"/>
    </source>
</evidence>
<protein>
    <submittedName>
        <fullName evidence="1">Uncharacterized protein</fullName>
    </submittedName>
</protein>
<sequence length="128" mass="14320">MTTIISRIITGIIWSRYLAVPNPGRWIQPDPTAEEVWYREPRWLVTWCMCCRGGKVPRWLDSRGVIGQGDVLPATEALAPQRRGGRGVIKLARRRWGRSRPWWRGGRGVVGGGSWGVDGGGCIVVVVR</sequence>
<dbReference type="HOGENOM" id="CLU_1963107_0_0_1"/>
<reference evidence="1" key="1">
    <citation type="submission" date="2015-04" db="UniProtKB">
        <authorList>
            <consortium name="EnsemblPlants"/>
        </authorList>
    </citation>
    <scope>IDENTIFICATION</scope>
</reference>
<dbReference type="Proteomes" id="UP000008021">
    <property type="component" value="Chromosome 7"/>
</dbReference>
<accession>A0A0E0E7H2</accession>
<proteinExistence type="predicted"/>
<keyword evidence="2" id="KW-1185">Reference proteome</keyword>
<reference evidence="1" key="2">
    <citation type="submission" date="2018-05" db="EMBL/GenBank/DDBJ databases">
        <title>OmerRS3 (Oryza meridionalis Reference Sequence Version 3).</title>
        <authorList>
            <person name="Zhang J."/>
            <person name="Kudrna D."/>
            <person name="Lee S."/>
            <person name="Talag J."/>
            <person name="Welchert J."/>
            <person name="Wing R.A."/>
        </authorList>
    </citation>
    <scope>NUCLEOTIDE SEQUENCE [LARGE SCALE GENOMIC DNA]</scope>
    <source>
        <strain evidence="1">cv. OR44</strain>
    </source>
</reference>